<keyword evidence="3" id="KW-1185">Reference proteome</keyword>
<dbReference type="OrthoDB" id="6228830at2"/>
<reference evidence="3" key="1">
    <citation type="submission" date="2016-10" db="EMBL/GenBank/DDBJ databases">
        <authorList>
            <person name="Varghese N."/>
            <person name="Submissions S."/>
        </authorList>
    </citation>
    <scope>NUCLEOTIDE SEQUENCE [LARGE SCALE GENOMIC DNA]</scope>
    <source>
        <strain evidence="3">CGMCC 1.9127</strain>
    </source>
</reference>
<keyword evidence="1" id="KW-0812">Transmembrane</keyword>
<dbReference type="Proteomes" id="UP000199297">
    <property type="component" value="Unassembled WGS sequence"/>
</dbReference>
<evidence type="ECO:0000256" key="1">
    <source>
        <dbReference type="SAM" id="Phobius"/>
    </source>
</evidence>
<dbReference type="RefSeq" id="WP_085284159.1">
    <property type="nucleotide sequence ID" value="NZ_FOBI01000003.1"/>
</dbReference>
<keyword evidence="1" id="KW-1133">Transmembrane helix</keyword>
<name>A0A1H7KN48_9GAMM</name>
<dbReference type="EMBL" id="FOBI01000003">
    <property type="protein sequence ID" value="SEK88271.1"/>
    <property type="molecule type" value="Genomic_DNA"/>
</dbReference>
<dbReference type="STRING" id="641665.GCA_002104455_02590"/>
<organism evidence="2 3">
    <name type="scientific">Colwellia chukchiensis</name>
    <dbReference type="NCBI Taxonomy" id="641665"/>
    <lineage>
        <taxon>Bacteria</taxon>
        <taxon>Pseudomonadati</taxon>
        <taxon>Pseudomonadota</taxon>
        <taxon>Gammaproteobacteria</taxon>
        <taxon>Alteromonadales</taxon>
        <taxon>Colwelliaceae</taxon>
        <taxon>Colwellia</taxon>
    </lineage>
</organism>
<accession>A0A1H7KN48</accession>
<sequence>MSDYQLTQRKQKHILQRLAKVVSIVSIIAAFICAGYLLTLNDTDDKVMKAFFGSISFFCFTMGLVLHSIGSANLPDLTVPQDKVTHKPDPKM</sequence>
<feature type="transmembrane region" description="Helical" evidence="1">
    <location>
        <begin position="21"/>
        <end position="38"/>
    </location>
</feature>
<protein>
    <submittedName>
        <fullName evidence="2">Uncharacterized protein</fullName>
    </submittedName>
</protein>
<dbReference type="AlphaFoldDB" id="A0A1H7KN48"/>
<evidence type="ECO:0000313" key="3">
    <source>
        <dbReference type="Proteomes" id="UP000199297"/>
    </source>
</evidence>
<evidence type="ECO:0000313" key="2">
    <source>
        <dbReference type="EMBL" id="SEK88271.1"/>
    </source>
</evidence>
<keyword evidence="1" id="KW-0472">Membrane</keyword>
<proteinExistence type="predicted"/>
<feature type="transmembrane region" description="Helical" evidence="1">
    <location>
        <begin position="50"/>
        <end position="69"/>
    </location>
</feature>
<gene>
    <name evidence="2" type="ORF">SAMN05216262_103203</name>
</gene>